<gene>
    <name evidence="3" type="ORF">HZH68_016072</name>
</gene>
<feature type="domain" description="Mab-21-like HhH/H2TH-like" evidence="2">
    <location>
        <begin position="580"/>
        <end position="668"/>
    </location>
</feature>
<accession>A0A834MQ63</accession>
<evidence type="ECO:0000256" key="1">
    <source>
        <dbReference type="SAM" id="MobiDB-lite"/>
    </source>
</evidence>
<organism evidence="3 4">
    <name type="scientific">Vespula germanica</name>
    <name type="common">German yellow jacket</name>
    <name type="synonym">Paravespula germanica</name>
    <dbReference type="NCBI Taxonomy" id="30212"/>
    <lineage>
        <taxon>Eukaryota</taxon>
        <taxon>Metazoa</taxon>
        <taxon>Ecdysozoa</taxon>
        <taxon>Arthropoda</taxon>
        <taxon>Hexapoda</taxon>
        <taxon>Insecta</taxon>
        <taxon>Pterygota</taxon>
        <taxon>Neoptera</taxon>
        <taxon>Endopterygota</taxon>
        <taxon>Hymenoptera</taxon>
        <taxon>Apocrita</taxon>
        <taxon>Aculeata</taxon>
        <taxon>Vespoidea</taxon>
        <taxon>Vespidae</taxon>
        <taxon>Vespinae</taxon>
        <taxon>Vespula</taxon>
    </lineage>
</organism>
<name>A0A834MQ63_VESGE</name>
<dbReference type="InterPro" id="IPR046906">
    <property type="entry name" value="Mab-21_HhH/H2TH-like"/>
</dbReference>
<dbReference type="Proteomes" id="UP000617340">
    <property type="component" value="Unassembled WGS sequence"/>
</dbReference>
<evidence type="ECO:0000313" key="4">
    <source>
        <dbReference type="Proteomes" id="UP000617340"/>
    </source>
</evidence>
<feature type="compositionally biased region" description="Basic residues" evidence="1">
    <location>
        <begin position="1"/>
        <end position="16"/>
    </location>
</feature>
<sequence length="1060" mass="123227">MGNIKSRRSRKDKNKKVKGDYDRNQSSDIDDYDEDEDNEMKWLRRTIRNDPQYFVLNNLMMCVQFFENYEKDIARIRKGLVSSREPDINEQLAPHKHVLLPDVLQEEVARNVGFTSSRQTLRPTVEPLQPVRIYVVHDNIEVIEEDDPTYSPMNDTSIYSMVLKRTEHRGYVKLQLQEDTPLLKKVIAEEESNAMKNDDGFYSDGDSMYGPKYARNTGVVLDRQSKNSRSSKYSHNNSLPNLYDEDTMYEKRERLSQENIYGSGCSHNRTKVDSDNYKVDSLIEERSYGVPEPPPRNGYSNRGGHHSRTRPYNKTKLYSNFSRASSISSGYKSGNYVVDSDSDCSCNHTCNLSRSCDDLYSSADASKNMEAVYFQEDSDISQIPRKCFKKITYTSEGKIYDPLEERKYPMNNKQKRIRQVLRRYNYNVFYVSSLYFMRHFFGVFVHQLIDVFGFDHEAVEDMKPEGCIIYYDKVIISHAAKLTMVEPYEIIPSIWSQWPDDAKEWLIRPRSTWPNDDDLGKIRDLGCYIVPEGFSPKKGINTYQNIEWLLTFPAAERYLETCMTSAQIHVYLMALMLHKTFIRPVFDSMFGLTTAHIRNRLFWMIEENDRPSKWPNNRTGECLVKFLESMYFYISQNDPTLSDYFIRDRNLFQKIPSEHLLHTQKQIKRILENPIMYVFHAMENVKYTHQFFPKINFEVLLNILTANALTLINPALAGYVHKPMSKSNEDEYNTSKSSKHIYTDTRPGDFWVNARNVSRNEDEQKIYANRPTVTNKTLINPRKATDSVIEISVRCGDLDGIRLCALLDFFISHFIKMGERFHQYRAIQQKMMYLDQADRLSILLSEYPRYKEDAKAYRDKIKTLRKRQDYKPGENVPQQKPMKNIEEPIFTMPLKNRFNKESLETLSPIANETMQSDNKDHTYDSASVTKAMIEERPRTPPSARINRAVTPTPPIPVPTEQISSPTRRVPNSIDKISNPTKRVASPIDKVSSPTSRVPNPVNKIASPTREVSSSTKKAPNDRESLNSSTTIRDKKETSTPRVVSLVENENDSFLSETTYI</sequence>
<reference evidence="3" key="1">
    <citation type="journal article" date="2020" name="G3 (Bethesda)">
        <title>High-Quality Assemblies for Three Invasive Social Wasps from the &lt;i&gt;Vespula&lt;/i&gt; Genus.</title>
        <authorList>
            <person name="Harrop T.W.R."/>
            <person name="Guhlin J."/>
            <person name="McLaughlin G.M."/>
            <person name="Permina E."/>
            <person name="Stockwell P."/>
            <person name="Gilligan J."/>
            <person name="Le Lec M.F."/>
            <person name="Gruber M.A.M."/>
            <person name="Quinn O."/>
            <person name="Lovegrove M."/>
            <person name="Duncan E.J."/>
            <person name="Remnant E.J."/>
            <person name="Van Eeckhoven J."/>
            <person name="Graham B."/>
            <person name="Knapp R.A."/>
            <person name="Langford K.W."/>
            <person name="Kronenberg Z."/>
            <person name="Press M.O."/>
            <person name="Eacker S.M."/>
            <person name="Wilson-Rankin E.E."/>
            <person name="Purcell J."/>
            <person name="Lester P.J."/>
            <person name="Dearden P.K."/>
        </authorList>
    </citation>
    <scope>NUCLEOTIDE SEQUENCE</scope>
    <source>
        <strain evidence="3">Linc-1</strain>
    </source>
</reference>
<evidence type="ECO:0000313" key="3">
    <source>
        <dbReference type="EMBL" id="KAF7381197.1"/>
    </source>
</evidence>
<proteinExistence type="predicted"/>
<evidence type="ECO:0000259" key="2">
    <source>
        <dbReference type="Pfam" id="PF20266"/>
    </source>
</evidence>
<dbReference type="SMART" id="SM01265">
    <property type="entry name" value="Mab-21"/>
    <property type="match status" value="1"/>
</dbReference>
<protein>
    <recommendedName>
        <fullName evidence="2">Mab-21-like HhH/H2TH-like domain-containing protein</fullName>
    </recommendedName>
</protein>
<feature type="compositionally biased region" description="Basic residues" evidence="1">
    <location>
        <begin position="303"/>
        <end position="312"/>
    </location>
</feature>
<dbReference type="EMBL" id="JACSDZ010000022">
    <property type="protein sequence ID" value="KAF7381197.1"/>
    <property type="molecule type" value="Genomic_DNA"/>
</dbReference>
<dbReference type="InterPro" id="IPR024810">
    <property type="entry name" value="MAB21L/cGLR"/>
</dbReference>
<feature type="region of interest" description="Disordered" evidence="1">
    <location>
        <begin position="1"/>
        <end position="34"/>
    </location>
</feature>
<feature type="region of interest" description="Disordered" evidence="1">
    <location>
        <begin position="935"/>
        <end position="1041"/>
    </location>
</feature>
<dbReference type="Pfam" id="PF20266">
    <property type="entry name" value="Mab-21_C"/>
    <property type="match status" value="1"/>
</dbReference>
<dbReference type="PANTHER" id="PTHR10656:SF69">
    <property type="entry name" value="MAB-21-LIKE HHH_H2TH-LIKE DOMAIN-CONTAINING PROTEIN"/>
    <property type="match status" value="1"/>
</dbReference>
<dbReference type="PANTHER" id="PTHR10656">
    <property type="entry name" value="CELL FATE DETERMINING PROTEIN MAB21-RELATED"/>
    <property type="match status" value="1"/>
</dbReference>
<comment type="caution">
    <text evidence="3">The sequence shown here is derived from an EMBL/GenBank/DDBJ whole genome shotgun (WGS) entry which is preliminary data.</text>
</comment>
<keyword evidence="4" id="KW-1185">Reference proteome</keyword>
<dbReference type="AlphaFoldDB" id="A0A834MQ63"/>
<feature type="region of interest" description="Disordered" evidence="1">
    <location>
        <begin position="287"/>
        <end position="312"/>
    </location>
</feature>
<dbReference type="Gene3D" id="1.10.1410.40">
    <property type="match status" value="1"/>
</dbReference>